<evidence type="ECO:0000313" key="4">
    <source>
        <dbReference type="Proteomes" id="UP000595095"/>
    </source>
</evidence>
<feature type="domain" description="Toxin co-regulated pilus biosynthesis protein Q C-terminal" evidence="2">
    <location>
        <begin position="110"/>
        <end position="185"/>
    </location>
</feature>
<dbReference type="Gene3D" id="3.55.50.70">
    <property type="match status" value="1"/>
</dbReference>
<keyword evidence="1" id="KW-1133">Transmembrane helix</keyword>
<accession>A0A7S9DYL6</accession>
<proteinExistence type="predicted"/>
<dbReference type="InterPro" id="IPR018927">
    <property type="entry name" value="Pilus_synth_Q_C"/>
</dbReference>
<dbReference type="Pfam" id="PF10671">
    <property type="entry name" value="TcpQ"/>
    <property type="match status" value="1"/>
</dbReference>
<name>A0A7S9DYL6_9ALTE</name>
<dbReference type="KEGG" id="smaa:IT774_04050"/>
<evidence type="ECO:0000259" key="2">
    <source>
        <dbReference type="Pfam" id="PF10671"/>
    </source>
</evidence>
<evidence type="ECO:0000256" key="1">
    <source>
        <dbReference type="SAM" id="Phobius"/>
    </source>
</evidence>
<keyword evidence="4" id="KW-1185">Reference proteome</keyword>
<keyword evidence="1" id="KW-0472">Membrane</keyword>
<organism evidence="3 4">
    <name type="scientific">Salinimonas marina</name>
    <dbReference type="NCBI Taxonomy" id="2785918"/>
    <lineage>
        <taxon>Bacteria</taxon>
        <taxon>Pseudomonadati</taxon>
        <taxon>Pseudomonadota</taxon>
        <taxon>Gammaproteobacteria</taxon>
        <taxon>Alteromonadales</taxon>
        <taxon>Alteromonadaceae</taxon>
        <taxon>Alteromonas/Salinimonas group</taxon>
        <taxon>Salinimonas</taxon>
    </lineage>
</organism>
<keyword evidence="1" id="KW-0812">Transmembrane</keyword>
<dbReference type="AlphaFoldDB" id="A0A7S9DYL6"/>
<reference evidence="3 4" key="1">
    <citation type="submission" date="2020-11" db="EMBL/GenBank/DDBJ databases">
        <title>Complete genome sequence for Salinimonas sp. strain G2-b.</title>
        <authorList>
            <person name="Park S.-J."/>
        </authorList>
    </citation>
    <scope>NUCLEOTIDE SEQUENCE [LARGE SCALE GENOMIC DNA]</scope>
    <source>
        <strain evidence="3 4">G2-b</strain>
    </source>
</reference>
<dbReference type="RefSeq" id="WP_195811448.1">
    <property type="nucleotide sequence ID" value="NZ_CP064795.1"/>
</dbReference>
<evidence type="ECO:0000313" key="3">
    <source>
        <dbReference type="EMBL" id="QPG06372.1"/>
    </source>
</evidence>
<protein>
    <submittedName>
        <fullName evidence="3">Toxin co-regulated pilus biosynthesis Q family protein</fullName>
    </submittedName>
</protein>
<feature type="transmembrane region" description="Helical" evidence="1">
    <location>
        <begin position="12"/>
        <end position="32"/>
    </location>
</feature>
<gene>
    <name evidence="3" type="ORF">IT774_04050</name>
</gene>
<dbReference type="EMBL" id="CP064795">
    <property type="protein sequence ID" value="QPG06372.1"/>
    <property type="molecule type" value="Genomic_DNA"/>
</dbReference>
<dbReference type="Proteomes" id="UP000595095">
    <property type="component" value="Chromosome"/>
</dbReference>
<sequence length="199" mass="21835">MASKGYSGTSFWAKQIGLALVLIMVAAGLIYLEGGSDKPDDAAEKSVSKGLSDFYREFRQSSSAGNSASSEFVVDVERNEDGLDEQLKSRASKHRPVTDAWVGEHKFRSFKAGNTLREVISDYAEKEGMQVVWDLEQDFVIKHHFQVDDTLVGSLTQIASAVDSNFSGDVHAYVCADQRSLVVTARATEFLLEQCAKAN</sequence>